<keyword evidence="2 4" id="KW-0863">Zinc-finger</keyword>
<dbReference type="Pfam" id="PF04434">
    <property type="entry name" value="SWIM"/>
    <property type="match status" value="1"/>
</dbReference>
<dbReference type="Proteomes" id="UP000017836">
    <property type="component" value="Unassembled WGS sequence"/>
</dbReference>
<name>W1NRQ0_AMBTC</name>
<dbReference type="AlphaFoldDB" id="W1NRQ0"/>
<reference evidence="7" key="1">
    <citation type="journal article" date="2013" name="Science">
        <title>The Amborella genome and the evolution of flowering plants.</title>
        <authorList>
            <consortium name="Amborella Genome Project"/>
        </authorList>
    </citation>
    <scope>NUCLEOTIDE SEQUENCE [LARGE SCALE GENOMIC DNA]</scope>
</reference>
<evidence type="ECO:0000256" key="2">
    <source>
        <dbReference type="ARBA" id="ARBA00022771"/>
    </source>
</evidence>
<evidence type="ECO:0000256" key="4">
    <source>
        <dbReference type="PROSITE-ProRule" id="PRU00325"/>
    </source>
</evidence>
<protein>
    <recommendedName>
        <fullName evidence="5">SWIM-type domain-containing protein</fullName>
    </recommendedName>
</protein>
<evidence type="ECO:0000256" key="3">
    <source>
        <dbReference type="ARBA" id="ARBA00022833"/>
    </source>
</evidence>
<keyword evidence="7" id="KW-1185">Reference proteome</keyword>
<dbReference type="SMART" id="SM00575">
    <property type="entry name" value="ZnF_PMZ"/>
    <property type="match status" value="1"/>
</dbReference>
<feature type="domain" description="SWIM-type" evidence="5">
    <location>
        <begin position="43"/>
        <end position="75"/>
    </location>
</feature>
<keyword evidence="1" id="KW-0479">Metal-binding</keyword>
<gene>
    <name evidence="6" type="ORF">AMTR_s00099p00021320</name>
</gene>
<dbReference type="PANTHER" id="PTHR31973:SF188">
    <property type="entry name" value="POLYPROTEIN, PUTATIVE-RELATED"/>
    <property type="match status" value="1"/>
</dbReference>
<evidence type="ECO:0000259" key="5">
    <source>
        <dbReference type="PROSITE" id="PS50966"/>
    </source>
</evidence>
<proteinExistence type="predicted"/>
<keyword evidence="3" id="KW-0862">Zinc</keyword>
<dbReference type="InterPro" id="IPR007527">
    <property type="entry name" value="Znf_SWIM"/>
</dbReference>
<sequence length="128" mass="14628">MWTGVLVPKAQEVIAEQIEKSSFLHTVVWVAGKKYEIHEEMTHIVDLDARSCTCRVWWNSGLPCTHASAAIDHCHLQITDFCEPYFTVQAYRTTYATEFCPVPDSMPLTGELNRTVYPPNTKRPRQAD</sequence>
<accession>W1NRQ0</accession>
<dbReference type="PROSITE" id="PS50966">
    <property type="entry name" value="ZF_SWIM"/>
    <property type="match status" value="1"/>
</dbReference>
<organism evidence="6 7">
    <name type="scientific">Amborella trichopoda</name>
    <dbReference type="NCBI Taxonomy" id="13333"/>
    <lineage>
        <taxon>Eukaryota</taxon>
        <taxon>Viridiplantae</taxon>
        <taxon>Streptophyta</taxon>
        <taxon>Embryophyta</taxon>
        <taxon>Tracheophyta</taxon>
        <taxon>Spermatophyta</taxon>
        <taxon>Magnoliopsida</taxon>
        <taxon>Amborellales</taxon>
        <taxon>Amborellaceae</taxon>
        <taxon>Amborella</taxon>
    </lineage>
</organism>
<evidence type="ECO:0000313" key="6">
    <source>
        <dbReference type="EMBL" id="ERM99651.1"/>
    </source>
</evidence>
<dbReference type="GO" id="GO:0008270">
    <property type="term" value="F:zinc ion binding"/>
    <property type="evidence" value="ECO:0007669"/>
    <property type="project" value="UniProtKB-KW"/>
</dbReference>
<evidence type="ECO:0000256" key="1">
    <source>
        <dbReference type="ARBA" id="ARBA00022723"/>
    </source>
</evidence>
<dbReference type="EMBL" id="KI394994">
    <property type="protein sequence ID" value="ERM99651.1"/>
    <property type="molecule type" value="Genomic_DNA"/>
</dbReference>
<dbReference type="InterPro" id="IPR006564">
    <property type="entry name" value="Znf_PMZ"/>
</dbReference>
<dbReference type="HOGENOM" id="CLU_055196_3_1_1"/>
<dbReference type="Gramene" id="ERM99651">
    <property type="protein sequence ID" value="ERM99651"/>
    <property type="gene ID" value="AMTR_s00099p00021320"/>
</dbReference>
<dbReference type="PANTHER" id="PTHR31973">
    <property type="entry name" value="POLYPROTEIN, PUTATIVE-RELATED"/>
    <property type="match status" value="1"/>
</dbReference>
<evidence type="ECO:0000313" key="7">
    <source>
        <dbReference type="Proteomes" id="UP000017836"/>
    </source>
</evidence>